<evidence type="ECO:0000256" key="4">
    <source>
        <dbReference type="ARBA" id="ARBA00022989"/>
    </source>
</evidence>
<dbReference type="GO" id="GO:0005886">
    <property type="term" value="C:plasma membrane"/>
    <property type="evidence" value="ECO:0007669"/>
    <property type="project" value="TreeGrafter"/>
</dbReference>
<evidence type="ECO:0000313" key="9">
    <source>
        <dbReference type="EMBL" id="KAK1926311.1"/>
    </source>
</evidence>
<dbReference type="Gene3D" id="2.60.40.10">
    <property type="entry name" value="Immunoglobulins"/>
    <property type="match status" value="1"/>
</dbReference>
<evidence type="ECO:0000256" key="5">
    <source>
        <dbReference type="ARBA" id="ARBA00023136"/>
    </source>
</evidence>
<dbReference type="GO" id="GO:0090158">
    <property type="term" value="P:endoplasmic reticulum membrane organization"/>
    <property type="evidence" value="ECO:0007669"/>
    <property type="project" value="TreeGrafter"/>
</dbReference>
<evidence type="ECO:0000313" key="10">
    <source>
        <dbReference type="Proteomes" id="UP001182556"/>
    </source>
</evidence>
<dbReference type="GO" id="GO:0051685">
    <property type="term" value="P:maintenance of ER location"/>
    <property type="evidence" value="ECO:0007669"/>
    <property type="project" value="UniProtKB-ARBA"/>
</dbReference>
<dbReference type="GO" id="GO:0007009">
    <property type="term" value="P:plasma membrane organization"/>
    <property type="evidence" value="ECO:0007669"/>
    <property type="project" value="UniProtKB-ARBA"/>
</dbReference>
<dbReference type="GO" id="GO:0035091">
    <property type="term" value="F:phosphatidylinositol binding"/>
    <property type="evidence" value="ECO:0007669"/>
    <property type="project" value="UniProtKB-ARBA"/>
</dbReference>
<comment type="caution">
    <text evidence="9">The sequence shown here is derived from an EMBL/GenBank/DDBJ whole genome shotgun (WGS) entry which is preliminary data.</text>
</comment>
<dbReference type="GO" id="GO:0061817">
    <property type="term" value="P:endoplasmic reticulum-plasma membrane tethering"/>
    <property type="evidence" value="ECO:0007669"/>
    <property type="project" value="UniProtKB-ARBA"/>
</dbReference>
<keyword evidence="4" id="KW-1133">Transmembrane helix</keyword>
<dbReference type="PIRSF" id="PIRSF019693">
    <property type="entry name" value="VAMP-associated"/>
    <property type="match status" value="1"/>
</dbReference>
<dbReference type="PANTHER" id="PTHR10809:SF6">
    <property type="entry name" value="AT11025P-RELATED"/>
    <property type="match status" value="1"/>
</dbReference>
<protein>
    <submittedName>
        <fullName evidence="9">PapD-like protein</fullName>
    </submittedName>
</protein>
<feature type="region of interest" description="Disordered" evidence="7">
    <location>
        <begin position="131"/>
        <end position="200"/>
    </location>
</feature>
<dbReference type="PANTHER" id="PTHR10809">
    <property type="entry name" value="VESICLE-ASSOCIATED MEMBRANE PROTEIN-ASSOCIATED PROTEIN"/>
    <property type="match status" value="1"/>
</dbReference>
<feature type="compositionally biased region" description="Polar residues" evidence="7">
    <location>
        <begin position="158"/>
        <end position="184"/>
    </location>
</feature>
<feature type="domain" description="MSP" evidence="8">
    <location>
        <begin position="2"/>
        <end position="126"/>
    </location>
</feature>
<gene>
    <name evidence="9" type="ORF">DB88DRAFT_481414</name>
</gene>
<comment type="subcellular location">
    <subcellularLocation>
        <location evidence="1">Membrane</location>
        <topology evidence="1">Single-pass type IV membrane protein</topology>
    </subcellularLocation>
</comment>
<dbReference type="Pfam" id="PF00635">
    <property type="entry name" value="Motile_Sperm"/>
    <property type="match status" value="1"/>
</dbReference>
<dbReference type="InterPro" id="IPR008962">
    <property type="entry name" value="PapD-like_sf"/>
</dbReference>
<keyword evidence="5" id="KW-0472">Membrane</keyword>
<evidence type="ECO:0000259" key="8">
    <source>
        <dbReference type="PROSITE" id="PS50202"/>
    </source>
</evidence>
<feature type="coiled-coil region" evidence="6">
    <location>
        <begin position="229"/>
        <end position="256"/>
    </location>
</feature>
<proteinExistence type="inferred from homology"/>
<dbReference type="GO" id="GO:1902647">
    <property type="term" value="P:negative regulation of 1-phosphatidyl-1D-myo-inositol 4,5-bisphosphate biosynthetic process"/>
    <property type="evidence" value="ECO:0007669"/>
    <property type="project" value="UniProtKB-ARBA"/>
</dbReference>
<evidence type="ECO:0000256" key="2">
    <source>
        <dbReference type="ARBA" id="ARBA00008932"/>
    </source>
</evidence>
<evidence type="ECO:0000256" key="1">
    <source>
        <dbReference type="ARBA" id="ARBA00004211"/>
    </source>
</evidence>
<name>A0AAD9FU22_PAPLA</name>
<keyword evidence="3" id="KW-0812">Transmembrane</keyword>
<dbReference type="SUPFAM" id="SSF49354">
    <property type="entry name" value="PapD-like"/>
    <property type="match status" value="1"/>
</dbReference>
<dbReference type="GO" id="GO:0033149">
    <property type="term" value="F:FFAT motif binding"/>
    <property type="evidence" value="ECO:0007669"/>
    <property type="project" value="TreeGrafter"/>
</dbReference>
<dbReference type="AlphaFoldDB" id="A0AAD9FU22"/>
<reference evidence="9" key="1">
    <citation type="submission" date="2023-02" db="EMBL/GenBank/DDBJ databases">
        <title>Identification and recombinant expression of a fungal hydrolase from Papiliotrema laurentii that hydrolyzes apple cutin and clears colloidal polyester polyurethane.</title>
        <authorList>
            <consortium name="DOE Joint Genome Institute"/>
            <person name="Roman V.A."/>
            <person name="Bojanowski C."/>
            <person name="Crable B.R."/>
            <person name="Wagner D.N."/>
            <person name="Hung C.S."/>
            <person name="Nadeau L.J."/>
            <person name="Schratz L."/>
            <person name="Haridas S."/>
            <person name="Pangilinan J."/>
            <person name="Lipzen A."/>
            <person name="Na H."/>
            <person name="Yan M."/>
            <person name="Ng V."/>
            <person name="Grigoriev I.V."/>
            <person name="Spatafora J.W."/>
            <person name="Barlow D."/>
            <person name="Biffinger J."/>
            <person name="Kelley-Loughnane N."/>
            <person name="Varaljay V.A."/>
            <person name="Crookes-Goodson W.J."/>
        </authorList>
    </citation>
    <scope>NUCLEOTIDE SEQUENCE</scope>
    <source>
        <strain evidence="9">5307AH</strain>
    </source>
</reference>
<dbReference type="FunFam" id="2.60.40.10:FF:000813">
    <property type="entry name" value="Vesicle-associated protein 1-1"/>
    <property type="match status" value="1"/>
</dbReference>
<dbReference type="InterPro" id="IPR000535">
    <property type="entry name" value="MSP_dom"/>
</dbReference>
<keyword evidence="10" id="KW-1185">Reference proteome</keyword>
<dbReference type="GO" id="GO:0001786">
    <property type="term" value="F:phosphatidylserine binding"/>
    <property type="evidence" value="ECO:0007669"/>
    <property type="project" value="UniProtKB-ARBA"/>
</dbReference>
<dbReference type="GO" id="GO:0160219">
    <property type="term" value="C:cortical endoplasmic reticulum membrane"/>
    <property type="evidence" value="ECO:0007669"/>
    <property type="project" value="UniProtKB-ARBA"/>
</dbReference>
<keyword evidence="6" id="KW-0175">Coiled coil</keyword>
<organism evidence="9 10">
    <name type="scientific">Papiliotrema laurentii</name>
    <name type="common">Cryptococcus laurentii</name>
    <dbReference type="NCBI Taxonomy" id="5418"/>
    <lineage>
        <taxon>Eukaryota</taxon>
        <taxon>Fungi</taxon>
        <taxon>Dikarya</taxon>
        <taxon>Basidiomycota</taxon>
        <taxon>Agaricomycotina</taxon>
        <taxon>Tremellomycetes</taxon>
        <taxon>Tremellales</taxon>
        <taxon>Rhynchogastremaceae</taxon>
        <taxon>Papiliotrema</taxon>
    </lineage>
</organism>
<dbReference type="Proteomes" id="UP001182556">
    <property type="component" value="Unassembled WGS sequence"/>
</dbReference>
<evidence type="ECO:0000256" key="3">
    <source>
        <dbReference type="ARBA" id="ARBA00022692"/>
    </source>
</evidence>
<dbReference type="GO" id="GO:0160214">
    <property type="term" value="F:endoplasmic reticulum-plasma membrane adaptor activity"/>
    <property type="evidence" value="ECO:0007669"/>
    <property type="project" value="UniProtKB-ARBA"/>
</dbReference>
<dbReference type="PROSITE" id="PS50202">
    <property type="entry name" value="MSP"/>
    <property type="match status" value="1"/>
</dbReference>
<dbReference type="InterPro" id="IPR013783">
    <property type="entry name" value="Ig-like_fold"/>
</dbReference>
<evidence type="ECO:0000256" key="7">
    <source>
        <dbReference type="SAM" id="MobiDB-lite"/>
    </source>
</evidence>
<dbReference type="InterPro" id="IPR016763">
    <property type="entry name" value="VAP"/>
</dbReference>
<dbReference type="GO" id="GO:0061709">
    <property type="term" value="P:reticulophagy"/>
    <property type="evidence" value="ECO:0007669"/>
    <property type="project" value="UniProtKB-ARBA"/>
</dbReference>
<dbReference type="GO" id="GO:0140506">
    <property type="term" value="F:endoplasmic reticulum-autophagosome adaptor activity"/>
    <property type="evidence" value="ECO:0007669"/>
    <property type="project" value="UniProtKB-ARBA"/>
</dbReference>
<accession>A0AAD9FU22</accession>
<evidence type="ECO:0000256" key="6">
    <source>
        <dbReference type="SAM" id="Coils"/>
    </source>
</evidence>
<dbReference type="EMBL" id="JAODAN010000002">
    <property type="protein sequence ID" value="KAK1926311.1"/>
    <property type="molecule type" value="Genomic_DNA"/>
</dbReference>
<sequence length="313" mass="32960">MSVELSPASTLAFPRPLTQTVKRSLLIHNPHSSPVAFKVKTTAPKQYCVRPNSGRVEAGESVEVQVILQPLAQEPPPHAKCKDKFLVQSAFISPDEEMKTLAEMWSQTEKTNKSAIHEQKVKCAFVAAEDGSTGAQGIPEEEEHPGSGEQSKLLDESQLFSAAESSTPVTATNGDAKSSPTSVPVPSHAEPPSLSSNAAVVEPPLPSLTAAAISEKGPSPTNAAFERSLNATTSDAEKLKVALAEIERLQAQLAEAQGPQVTGLRKRGGASTSATVDTAVEKAKEVVAASQGVPVEVVGALLFAVFVLTYLFF</sequence>
<comment type="similarity">
    <text evidence="2">Belongs to the VAMP-associated protein (VAP) (TC 9.B.17) family.</text>
</comment>